<dbReference type="GeneID" id="107963325"/>
<evidence type="ECO:0008006" key="6">
    <source>
        <dbReference type="Google" id="ProtNLM"/>
    </source>
</evidence>
<organism evidence="4 5">
    <name type="scientific">Gossypium hirsutum</name>
    <name type="common">Upland cotton</name>
    <name type="synonym">Gossypium mexicanum</name>
    <dbReference type="NCBI Taxonomy" id="3635"/>
    <lineage>
        <taxon>Eukaryota</taxon>
        <taxon>Viridiplantae</taxon>
        <taxon>Streptophyta</taxon>
        <taxon>Embryophyta</taxon>
        <taxon>Tracheophyta</taxon>
        <taxon>Spermatophyta</taxon>
        <taxon>Magnoliopsida</taxon>
        <taxon>eudicotyledons</taxon>
        <taxon>Gunneridae</taxon>
        <taxon>Pentapetalae</taxon>
        <taxon>rosids</taxon>
        <taxon>malvids</taxon>
        <taxon>Malvales</taxon>
        <taxon>Malvaceae</taxon>
        <taxon>Malvoideae</taxon>
        <taxon>Gossypium</taxon>
    </lineage>
</organism>
<dbReference type="Gene3D" id="3.10.10.10">
    <property type="entry name" value="HIV Type 1 Reverse Transcriptase, subunit A, domain 1"/>
    <property type="match status" value="1"/>
</dbReference>
<dbReference type="PANTHER" id="PTHR15503">
    <property type="entry name" value="LDOC1 RELATED"/>
    <property type="match status" value="1"/>
</dbReference>
<dbReference type="AlphaFoldDB" id="A0A1U8PYM7"/>
<evidence type="ECO:0000259" key="3">
    <source>
        <dbReference type="Pfam" id="PF17919"/>
    </source>
</evidence>
<accession>A0A1U8PYM7</accession>
<reference evidence="5" key="2">
    <citation type="submission" date="2025-08" db="UniProtKB">
        <authorList>
            <consortium name="RefSeq"/>
        </authorList>
    </citation>
    <scope>IDENTIFICATION</scope>
</reference>
<evidence type="ECO:0000313" key="5">
    <source>
        <dbReference type="RefSeq" id="XP_016755364.1"/>
    </source>
</evidence>
<dbReference type="STRING" id="3635.A0A1U8PYM7"/>
<reference evidence="4" key="1">
    <citation type="journal article" date="2020" name="Nat. Genet.">
        <title>Genomic diversifications of five Gossypium allopolyploid species and their impact on cotton improvement.</title>
        <authorList>
            <person name="Chen Z.J."/>
            <person name="Sreedasyam A."/>
            <person name="Ando A."/>
            <person name="Song Q."/>
            <person name="De Santiago L.M."/>
            <person name="Hulse-Kemp A.M."/>
            <person name="Ding M."/>
            <person name="Ye W."/>
            <person name="Kirkbride R.C."/>
            <person name="Jenkins J."/>
            <person name="Plott C."/>
            <person name="Lovell J."/>
            <person name="Lin Y.M."/>
            <person name="Vaughn R."/>
            <person name="Liu B."/>
            <person name="Simpson S."/>
            <person name="Scheffler B.E."/>
            <person name="Wen L."/>
            <person name="Saski C.A."/>
            <person name="Grover C.E."/>
            <person name="Hu G."/>
            <person name="Conover J.L."/>
            <person name="Carlson J.W."/>
            <person name="Shu S."/>
            <person name="Boston L.B."/>
            <person name="Williams M."/>
            <person name="Peterson D.G."/>
            <person name="McGee K."/>
            <person name="Jones D.C."/>
            <person name="Wendel J.F."/>
            <person name="Stelly D.M."/>
            <person name="Grimwood J."/>
            <person name="Schmutz J."/>
        </authorList>
    </citation>
    <scope>NUCLEOTIDE SEQUENCE [LARGE SCALE GENOMIC DNA]</scope>
    <source>
        <strain evidence="4">cv. TM-1</strain>
    </source>
</reference>
<dbReference type="KEGG" id="ghi:107963325"/>
<name>A0A1U8PYM7_GOSHI</name>
<dbReference type="OrthoDB" id="1751882at2759"/>
<sequence length="571" mass="65306">MYEVSVDVVLEAEHAKSRYGETPISPATKTGSQDRMAGDDALSQAMLRILEKVARPDIGSGGRGSIMERLKSNRAELFRGVTRITLNEAFKSAFQGKYVGASYIDARRREFLNFTQGDRLVAEYEAEFLRLSRYTRGMVASEYEICVYFEDDLKDNLRVLIAPQRERELFVLVEKVKIAEEVNRAERQNKDRERGKNKKDLEPSSSIQRPKKKARTDRPIRVGPPIASTRLQPCRDYGRRHQGECWIRTTACLRYGSLEHHIRECPLKADQVQALGFGTAQLQKDIGSTHSYVASVVPENLRILVESTSSEVTVLNPLGQSVWHCVSLDCVTKRVFLRTEEDNEGLFCKKDIRTVKDFSNVFSEELQGLPENREVKFAIEILPGITPVSIAPYRTASKELMKPKAQLQELLDRGFIRPSVSLWGAPVLFVNEKDGTIRMCIDYQQLNKLTIKNKYHQLRVKEVDVHKTAFRIRYRHYEFLIMPFRLTNAPATFMDFMNRQESFEKFKTILTEAPVLIHPEPGKEFAVYSDASHVGLGCVLMQDGKVVVKAEHQLPLGYCSRLRFHYRSGSE</sequence>
<keyword evidence="4" id="KW-1185">Reference proteome</keyword>
<dbReference type="RefSeq" id="XP_016755364.1">
    <property type="nucleotide sequence ID" value="XM_016899875.1"/>
</dbReference>
<evidence type="ECO:0000259" key="2">
    <source>
        <dbReference type="Pfam" id="PF03732"/>
    </source>
</evidence>
<gene>
    <name evidence="5" type="primary">LOC107963325</name>
</gene>
<feature type="compositionally biased region" description="Basic and acidic residues" evidence="1">
    <location>
        <begin position="185"/>
        <end position="202"/>
    </location>
</feature>
<dbReference type="PaxDb" id="3635-A0A1U8PYM7"/>
<proteinExistence type="predicted"/>
<dbReference type="InterPro" id="IPR005162">
    <property type="entry name" value="Retrotrans_gag_dom"/>
</dbReference>
<protein>
    <recommendedName>
        <fullName evidence="6">DNA/RNA polymerases superfamily protein</fullName>
    </recommendedName>
</protein>
<feature type="domain" description="Reverse transcriptase/retrotransposon-derived protein RNase H-like" evidence="3">
    <location>
        <begin position="499"/>
        <end position="545"/>
    </location>
</feature>
<dbReference type="PANTHER" id="PTHR15503:SF45">
    <property type="entry name" value="RNA-DIRECTED DNA POLYMERASE HOMOLOG"/>
    <property type="match status" value="1"/>
</dbReference>
<dbReference type="Proteomes" id="UP000818029">
    <property type="component" value="Chromosome A06"/>
</dbReference>
<dbReference type="InterPro" id="IPR041577">
    <property type="entry name" value="RT_RNaseH_2"/>
</dbReference>
<feature type="domain" description="Retrotransposon gag" evidence="2">
    <location>
        <begin position="88"/>
        <end position="142"/>
    </location>
</feature>
<dbReference type="SUPFAM" id="SSF56672">
    <property type="entry name" value="DNA/RNA polymerases"/>
    <property type="match status" value="1"/>
</dbReference>
<dbReference type="Pfam" id="PF03732">
    <property type="entry name" value="Retrotrans_gag"/>
    <property type="match status" value="1"/>
</dbReference>
<evidence type="ECO:0000313" key="4">
    <source>
        <dbReference type="Proteomes" id="UP000818029"/>
    </source>
</evidence>
<feature type="region of interest" description="Disordered" evidence="1">
    <location>
        <begin position="185"/>
        <end position="225"/>
    </location>
</feature>
<evidence type="ECO:0000256" key="1">
    <source>
        <dbReference type="SAM" id="MobiDB-lite"/>
    </source>
</evidence>
<dbReference type="CDD" id="cd01647">
    <property type="entry name" value="RT_LTR"/>
    <property type="match status" value="1"/>
</dbReference>
<dbReference type="InterPro" id="IPR032567">
    <property type="entry name" value="RTL1-rel"/>
</dbReference>
<dbReference type="Pfam" id="PF17919">
    <property type="entry name" value="RT_RNaseH_2"/>
    <property type="match status" value="1"/>
</dbReference>
<dbReference type="InterPro" id="IPR043502">
    <property type="entry name" value="DNA/RNA_pol_sf"/>
</dbReference>
<dbReference type="FunFam" id="3.10.10.10:FF:000002">
    <property type="entry name" value="Retrovirus-related Pol polyprotein from transposon 17.6-like protein"/>
    <property type="match status" value="1"/>
</dbReference>